<protein>
    <submittedName>
        <fullName evidence="2">Uncharacterized protein</fullName>
    </submittedName>
</protein>
<feature type="compositionally biased region" description="Basic and acidic residues" evidence="1">
    <location>
        <begin position="120"/>
        <end position="154"/>
    </location>
</feature>
<proteinExistence type="predicted"/>
<dbReference type="AlphaFoldDB" id="W7A4S3"/>
<feature type="region of interest" description="Disordered" evidence="1">
    <location>
        <begin position="1"/>
        <end position="227"/>
    </location>
</feature>
<dbReference type="EMBL" id="KI965547">
    <property type="protein sequence ID" value="EUD64094.1"/>
    <property type="molecule type" value="Genomic_DNA"/>
</dbReference>
<reference evidence="2 3" key="1">
    <citation type="submission" date="2013-02" db="EMBL/GenBank/DDBJ databases">
        <title>The Genome Sequence of Plasmodium inui San Antonio 1.</title>
        <authorList>
            <consortium name="The Broad Institute Genome Sequencing Platform"/>
            <consortium name="The Broad Institute Genome Sequencing Center for Infectious Disease"/>
            <person name="Neafsey D."/>
            <person name="Cheeseman I."/>
            <person name="Volkman S."/>
            <person name="Adams J."/>
            <person name="Walker B."/>
            <person name="Young S.K."/>
            <person name="Zeng Q."/>
            <person name="Gargeya S."/>
            <person name="Fitzgerald M."/>
            <person name="Haas B."/>
            <person name="Abouelleil A."/>
            <person name="Alvarado L."/>
            <person name="Arachchi H.M."/>
            <person name="Berlin A.M."/>
            <person name="Chapman S.B."/>
            <person name="Dewar J."/>
            <person name="Goldberg J."/>
            <person name="Griggs A."/>
            <person name="Gujja S."/>
            <person name="Hansen M."/>
            <person name="Howarth C."/>
            <person name="Imamovic A."/>
            <person name="Larimer J."/>
            <person name="McCowan C."/>
            <person name="Murphy C."/>
            <person name="Neiman D."/>
            <person name="Pearson M."/>
            <person name="Priest M."/>
            <person name="Roberts A."/>
            <person name="Saif S."/>
            <person name="Shea T."/>
            <person name="Sisk P."/>
            <person name="Sykes S."/>
            <person name="Wortman J."/>
            <person name="Nusbaum C."/>
            <person name="Birren B."/>
        </authorList>
    </citation>
    <scope>NUCLEOTIDE SEQUENCE [LARGE SCALE GENOMIC DNA]</scope>
    <source>
        <strain evidence="2 3">San Antonio 1</strain>
    </source>
</reference>
<evidence type="ECO:0000313" key="2">
    <source>
        <dbReference type="EMBL" id="EUD64094.1"/>
    </source>
</evidence>
<dbReference type="GeneID" id="20040795"/>
<feature type="compositionally biased region" description="Basic and acidic residues" evidence="1">
    <location>
        <begin position="80"/>
        <end position="100"/>
    </location>
</feature>
<accession>W7A4S3</accession>
<evidence type="ECO:0000256" key="1">
    <source>
        <dbReference type="SAM" id="MobiDB-lite"/>
    </source>
</evidence>
<name>W7A4S3_9APIC</name>
<feature type="compositionally biased region" description="Basic and acidic residues" evidence="1">
    <location>
        <begin position="166"/>
        <end position="194"/>
    </location>
</feature>
<dbReference type="RefSeq" id="XP_008819314.1">
    <property type="nucleotide sequence ID" value="XM_008821092.1"/>
</dbReference>
<sequence length="227" mass="24921">MTAAAKVTSGVDPEPQTGSLSTSRTRIEGQPQIGAGRSRRLDKKSQRQTQVRLSGTEGKLEFRDEEREGQGRMEPNSASGREEVGGDGIGERRRIRRLGEEDWAGARGREKRNGASSSPEHLKDNLTKMKMEGRKGAGAGEKGRGRGSSKEGGKGVEWGPGTQEAVEGKGREGENREGIENQRGGTKDRQEEGRYHRRREGTKEEEEGRNSREEGTPRQITRDQGAP</sequence>
<evidence type="ECO:0000313" key="3">
    <source>
        <dbReference type="Proteomes" id="UP000030640"/>
    </source>
</evidence>
<dbReference type="Proteomes" id="UP000030640">
    <property type="component" value="Unassembled WGS sequence"/>
</dbReference>
<organism evidence="2 3">
    <name type="scientific">Plasmodium inui San Antonio 1</name>
    <dbReference type="NCBI Taxonomy" id="1237626"/>
    <lineage>
        <taxon>Eukaryota</taxon>
        <taxon>Sar</taxon>
        <taxon>Alveolata</taxon>
        <taxon>Apicomplexa</taxon>
        <taxon>Aconoidasida</taxon>
        <taxon>Haemosporida</taxon>
        <taxon>Plasmodiidae</taxon>
        <taxon>Plasmodium</taxon>
        <taxon>Plasmodium (Plasmodium)</taxon>
    </lineage>
</organism>
<feature type="compositionally biased region" description="Basic and acidic residues" evidence="1">
    <location>
        <begin position="58"/>
        <end position="71"/>
    </location>
</feature>
<gene>
    <name evidence="2" type="ORF">C922_05521</name>
</gene>
<keyword evidence="3" id="KW-1185">Reference proteome</keyword>
<dbReference type="VEuPathDB" id="PlasmoDB:C922_05521"/>
<feature type="compositionally biased region" description="Basic and acidic residues" evidence="1">
    <location>
        <begin position="206"/>
        <end position="216"/>
    </location>
</feature>